<comment type="caution">
    <text evidence="2">The sequence shown here is derived from an EMBL/GenBank/DDBJ whole genome shotgun (WGS) entry which is preliminary data.</text>
</comment>
<dbReference type="Proteomes" id="UP000050416">
    <property type="component" value="Unassembled WGS sequence"/>
</dbReference>
<organism evidence="2 3">
    <name type="scientific">Marinobacter excellens HL-55</name>
    <dbReference type="NCBI Taxonomy" id="1305731"/>
    <lineage>
        <taxon>Bacteria</taxon>
        <taxon>Pseudomonadati</taxon>
        <taxon>Pseudomonadota</taxon>
        <taxon>Gammaproteobacteria</taxon>
        <taxon>Pseudomonadales</taxon>
        <taxon>Marinobacteraceae</taxon>
        <taxon>Marinobacter</taxon>
    </lineage>
</organism>
<evidence type="ECO:0000313" key="3">
    <source>
        <dbReference type="Proteomes" id="UP000050416"/>
    </source>
</evidence>
<gene>
    <name evidence="2" type="ORF">HLUCCX14_07600</name>
</gene>
<dbReference type="AlphaFoldDB" id="A0A0P7YHP0"/>
<dbReference type="EMBL" id="LJZQ01000008">
    <property type="protein sequence ID" value="KPQ29132.1"/>
    <property type="molecule type" value="Genomic_DNA"/>
</dbReference>
<protein>
    <submittedName>
        <fullName evidence="2">NOT2 / NOT3 / NOT5 family</fullName>
    </submittedName>
</protein>
<sequence length="337" mass="36692">MSGVRSASQANTISSLHFNGPTHDEVDIVIKTDWTRNWLVVIVAALGLTACGGGSDEGSDNSGSSGSERGVRGVESNNGLVKFANAFYAGPESQSLVMTGTFAQPENVIVTSDSGLISFSSVASNKLTLMLGEVDRPVNESVTLDFRYQDQSARVQVSVSIQNASAASLESQVVNTINSRSTVVSLSEDALFFNFFLQMAYLRSDITNQNLQARLQSFNPENSPWAFDVNFALDNLMQVKDRYRQGLVSEQVLRRELAFAERMIANHGTYGRDKLNEISIFVDAIAPDGLGSGVLEYVESTGVYSRILSSDHYVVASNGGLRLRPEYRALESLVQFN</sequence>
<dbReference type="STRING" id="1305731.GCA_000934705_00560"/>
<evidence type="ECO:0000313" key="2">
    <source>
        <dbReference type="EMBL" id="KPQ29132.1"/>
    </source>
</evidence>
<feature type="compositionally biased region" description="Low complexity" evidence="1">
    <location>
        <begin position="60"/>
        <end position="72"/>
    </location>
</feature>
<evidence type="ECO:0000256" key="1">
    <source>
        <dbReference type="SAM" id="MobiDB-lite"/>
    </source>
</evidence>
<accession>A0A0P7YHP0</accession>
<dbReference type="OrthoDB" id="9948885at2"/>
<feature type="region of interest" description="Disordered" evidence="1">
    <location>
        <begin position="53"/>
        <end position="72"/>
    </location>
</feature>
<dbReference type="PATRIC" id="fig|1305731.5.peg.334"/>
<name>A0A0P7YHP0_9GAMM</name>
<proteinExistence type="predicted"/>
<reference evidence="2 3" key="1">
    <citation type="submission" date="2015-09" db="EMBL/GenBank/DDBJ databases">
        <title>Identification and resolution of microdiversity through metagenomic sequencing of parallel consortia.</title>
        <authorList>
            <person name="Nelson W.C."/>
            <person name="Romine M.F."/>
            <person name="Lindemann S.R."/>
        </authorList>
    </citation>
    <scope>NUCLEOTIDE SEQUENCE [LARGE SCALE GENOMIC DNA]</scope>
    <source>
        <strain evidence="2">HL-55</strain>
    </source>
</reference>